<gene>
    <name evidence="2" type="ORF">CEG18_11810</name>
</gene>
<evidence type="ECO:0000313" key="2">
    <source>
        <dbReference type="EMBL" id="OWP50238.1"/>
    </source>
</evidence>
<proteinExistence type="predicted"/>
<comment type="caution">
    <text evidence="2">The sequence shown here is derived from an EMBL/GenBank/DDBJ whole genome shotgun (WGS) entry which is preliminary data.</text>
</comment>
<feature type="compositionally biased region" description="Polar residues" evidence="1">
    <location>
        <begin position="114"/>
        <end position="129"/>
    </location>
</feature>
<evidence type="ECO:0000256" key="1">
    <source>
        <dbReference type="SAM" id="MobiDB-lite"/>
    </source>
</evidence>
<dbReference type="EMBL" id="NJBA01000004">
    <property type="protein sequence ID" value="OWP50238.1"/>
    <property type="molecule type" value="Genomic_DNA"/>
</dbReference>
<name>A0A2D0ADS2_PSENT</name>
<protein>
    <submittedName>
        <fullName evidence="2">Uncharacterized protein</fullName>
    </submittedName>
</protein>
<dbReference type="AlphaFoldDB" id="A0A2D0ADS2"/>
<reference evidence="2 3" key="1">
    <citation type="submission" date="2017-06" db="EMBL/GenBank/DDBJ databases">
        <title>Draft genome of Pseudomonas nitroreducens DF05.</title>
        <authorList>
            <person name="Iyer R."/>
        </authorList>
    </citation>
    <scope>NUCLEOTIDE SEQUENCE [LARGE SCALE GENOMIC DNA]</scope>
    <source>
        <strain evidence="2 3">DF05</strain>
    </source>
</reference>
<dbReference type="Proteomes" id="UP000198145">
    <property type="component" value="Unassembled WGS sequence"/>
</dbReference>
<organism evidence="2 3">
    <name type="scientific">Pseudomonas nitroreducens</name>
    <dbReference type="NCBI Taxonomy" id="46680"/>
    <lineage>
        <taxon>Bacteria</taxon>
        <taxon>Pseudomonadati</taxon>
        <taxon>Pseudomonadota</taxon>
        <taxon>Gammaproteobacteria</taxon>
        <taxon>Pseudomonadales</taxon>
        <taxon>Pseudomonadaceae</taxon>
        <taxon>Pseudomonas</taxon>
    </lineage>
</organism>
<sequence length="129" mass="14209">MTNSPITLDAQSAVRYLGQTVLIEMVFDEEPDPIWRWVRVVGVVLPAEGLRGGPHFLTLKPGAEKAFADEAFWENIRTIRVMRYRDRQGSGNVLGRVTHPDDSRSRAALPARRNSPTVPSNGSTGAANP</sequence>
<feature type="region of interest" description="Disordered" evidence="1">
    <location>
        <begin position="90"/>
        <end position="129"/>
    </location>
</feature>
<evidence type="ECO:0000313" key="3">
    <source>
        <dbReference type="Proteomes" id="UP000198145"/>
    </source>
</evidence>
<dbReference type="RefSeq" id="WP_088417664.1">
    <property type="nucleotide sequence ID" value="NZ_NJBA01000004.1"/>
</dbReference>
<accession>A0A2D0ADS2</accession>